<evidence type="ECO:0000313" key="9">
    <source>
        <dbReference type="Proteomes" id="UP001603857"/>
    </source>
</evidence>
<organism evidence="8 9">
    <name type="scientific">Flemingia macrophylla</name>
    <dbReference type="NCBI Taxonomy" id="520843"/>
    <lineage>
        <taxon>Eukaryota</taxon>
        <taxon>Viridiplantae</taxon>
        <taxon>Streptophyta</taxon>
        <taxon>Embryophyta</taxon>
        <taxon>Tracheophyta</taxon>
        <taxon>Spermatophyta</taxon>
        <taxon>Magnoliopsida</taxon>
        <taxon>eudicotyledons</taxon>
        <taxon>Gunneridae</taxon>
        <taxon>Pentapetalae</taxon>
        <taxon>rosids</taxon>
        <taxon>fabids</taxon>
        <taxon>Fabales</taxon>
        <taxon>Fabaceae</taxon>
        <taxon>Papilionoideae</taxon>
        <taxon>50 kb inversion clade</taxon>
        <taxon>NPAAA clade</taxon>
        <taxon>indigoferoid/millettioid clade</taxon>
        <taxon>Phaseoleae</taxon>
        <taxon>Flemingia</taxon>
    </lineage>
</organism>
<dbReference type="PANTHER" id="PTHR47855">
    <property type="entry name" value="OS01G0525701 PROTEIN"/>
    <property type="match status" value="1"/>
</dbReference>
<evidence type="ECO:0000256" key="4">
    <source>
        <dbReference type="ARBA" id="ARBA00022692"/>
    </source>
</evidence>
<gene>
    <name evidence="8" type="ORF">Fmac_022755</name>
</gene>
<evidence type="ECO:0000256" key="5">
    <source>
        <dbReference type="ARBA" id="ARBA00022989"/>
    </source>
</evidence>
<evidence type="ECO:0000256" key="3">
    <source>
        <dbReference type="ARBA" id="ARBA00022475"/>
    </source>
</evidence>
<evidence type="ECO:0000256" key="6">
    <source>
        <dbReference type="ARBA" id="ARBA00023136"/>
    </source>
</evidence>
<dbReference type="AlphaFoldDB" id="A0ABD1M185"/>
<comment type="similarity">
    <text evidence="7">Belongs to the DVL/RTFL small polypeptides family.</text>
</comment>
<comment type="subcellular location">
    <subcellularLocation>
        <location evidence="1">Cell membrane</location>
        <topology evidence="1">Single-pass membrane protein</topology>
    </subcellularLocation>
</comment>
<evidence type="ECO:0000256" key="1">
    <source>
        <dbReference type="ARBA" id="ARBA00004162"/>
    </source>
</evidence>
<reference evidence="8 9" key="1">
    <citation type="submission" date="2024-08" db="EMBL/GenBank/DDBJ databases">
        <title>Insights into the chromosomal genome structure of Flemingia macrophylla.</title>
        <authorList>
            <person name="Ding Y."/>
            <person name="Zhao Y."/>
            <person name="Bi W."/>
            <person name="Wu M."/>
            <person name="Zhao G."/>
            <person name="Gong Y."/>
            <person name="Li W."/>
            <person name="Zhang P."/>
        </authorList>
    </citation>
    <scope>NUCLEOTIDE SEQUENCE [LARGE SCALE GENOMIC DNA]</scope>
    <source>
        <strain evidence="8">DYQJB</strain>
        <tissue evidence="8">Leaf</tissue>
    </source>
</reference>
<dbReference type="GO" id="GO:0048367">
    <property type="term" value="P:shoot system development"/>
    <property type="evidence" value="ECO:0007669"/>
    <property type="project" value="UniProtKB-ARBA"/>
</dbReference>
<accession>A0ABD1M185</accession>
<dbReference type="Proteomes" id="UP001603857">
    <property type="component" value="Unassembled WGS sequence"/>
</dbReference>
<proteinExistence type="inferred from homology"/>
<keyword evidence="5" id="KW-1133">Transmembrane helix</keyword>
<name>A0ABD1M185_9FABA</name>
<keyword evidence="9" id="KW-1185">Reference proteome</keyword>
<keyword evidence="3" id="KW-1003">Cell membrane</keyword>
<keyword evidence="6" id="KW-0472">Membrane</keyword>
<protein>
    <submittedName>
        <fullName evidence="8">Uncharacterized protein</fullName>
    </submittedName>
</protein>
<sequence>MEDSGAILAHISSLKEMLDQVNEEIEANIQITREIESSIVKCDEIEADFATREAELIRTSAMLQFDTVGYVTVAADFRASVSTLEKELCYLKMKRDEMREIDKREDCAVRTLLSEKYSLENEIQLLDKKNNVLKNSVLAFVEEILEDLHSSNSDKQLFMFGYSWRLRITLPHMWAVANAQRVKKQSHNFIHAENMKIETETTTVRVSKRRLMGKSMGALLKEGRGRFYILRRCIIMLLCDHD</sequence>
<evidence type="ECO:0000256" key="2">
    <source>
        <dbReference type="ARBA" id="ARBA00022473"/>
    </source>
</evidence>
<comment type="caution">
    <text evidence="8">The sequence shown here is derived from an EMBL/GenBank/DDBJ whole genome shotgun (WGS) entry which is preliminary data.</text>
</comment>
<keyword evidence="2" id="KW-0217">Developmental protein</keyword>
<evidence type="ECO:0000256" key="7">
    <source>
        <dbReference type="ARBA" id="ARBA00024340"/>
    </source>
</evidence>
<dbReference type="Pfam" id="PF08137">
    <property type="entry name" value="DVL"/>
    <property type="match status" value="1"/>
</dbReference>
<keyword evidence="4" id="KW-0812">Transmembrane</keyword>
<dbReference type="InterPro" id="IPR012552">
    <property type="entry name" value="DVL"/>
</dbReference>
<dbReference type="GO" id="GO:0005886">
    <property type="term" value="C:plasma membrane"/>
    <property type="evidence" value="ECO:0007669"/>
    <property type="project" value="UniProtKB-SubCell"/>
</dbReference>
<dbReference type="EMBL" id="JBGMDY010000007">
    <property type="protein sequence ID" value="KAL2329328.1"/>
    <property type="molecule type" value="Genomic_DNA"/>
</dbReference>
<evidence type="ECO:0000313" key="8">
    <source>
        <dbReference type="EMBL" id="KAL2329328.1"/>
    </source>
</evidence>
<dbReference type="InterPro" id="IPR052153">
    <property type="entry name" value="DVL/RTFL_small_peptides"/>
</dbReference>
<dbReference type="PANTHER" id="PTHR47855:SF5">
    <property type="match status" value="1"/>
</dbReference>